<dbReference type="Proteomes" id="UP001060164">
    <property type="component" value="Chromosome"/>
</dbReference>
<evidence type="ECO:0000313" key="1">
    <source>
        <dbReference type="EMBL" id="UWP60033.1"/>
    </source>
</evidence>
<protein>
    <submittedName>
        <fullName evidence="1">Uncharacterized protein</fullName>
    </submittedName>
</protein>
<accession>A0ABY5VKH9</accession>
<proteinExistence type="predicted"/>
<dbReference type="InterPro" id="IPR046683">
    <property type="entry name" value="DUF6553"/>
</dbReference>
<dbReference type="Pfam" id="PF20190">
    <property type="entry name" value="DUF6553"/>
    <property type="match status" value="1"/>
</dbReference>
<gene>
    <name evidence="1" type="ORF">NQ502_02955</name>
</gene>
<dbReference type="RefSeq" id="WP_028529619.1">
    <property type="nucleotide sequence ID" value="NZ_CABLBR010000029.1"/>
</dbReference>
<reference evidence="1" key="1">
    <citation type="journal article" date="2022" name="Cell">
        <title>Design, construction, and in vivo augmentation of a complex gut microbiome.</title>
        <authorList>
            <person name="Cheng A.G."/>
            <person name="Ho P.Y."/>
            <person name="Aranda-Diaz A."/>
            <person name="Jain S."/>
            <person name="Yu F.B."/>
            <person name="Meng X."/>
            <person name="Wang M."/>
            <person name="Iakiviak M."/>
            <person name="Nagashima K."/>
            <person name="Zhao A."/>
            <person name="Murugkar P."/>
            <person name="Patil A."/>
            <person name="Atabakhsh K."/>
            <person name="Weakley A."/>
            <person name="Yan J."/>
            <person name="Brumbaugh A.R."/>
            <person name="Higginbottom S."/>
            <person name="Dimas A."/>
            <person name="Shiver A.L."/>
            <person name="Deutschbauer A."/>
            <person name="Neff N."/>
            <person name="Sonnenburg J.L."/>
            <person name="Huang K.C."/>
            <person name="Fischbach M.A."/>
        </authorList>
    </citation>
    <scope>NUCLEOTIDE SEQUENCE</scope>
    <source>
        <strain evidence="1">DSM 19829</strain>
    </source>
</reference>
<sequence length="221" mass="25956">MDLAKVKEQKQMRAQAEEKKEVREIKWPDDYYSTTDADKRKELLEYAIGQELEPEKNKIRMELWEKRYGVKAGVDQFLAAWINLIYYSNMVKGKRIARWHKKEIDKLIGSMCFDIVERDGEAAEELLYLEFYHMLDFYMDICQTDKKYTGIILGLGTMSQDRVVQKIATEFYRVAYCVPDIIKGMKEYEIVRRAVVDCFAAKFPNSAGAIEELVRNEEELG</sequence>
<dbReference type="EMBL" id="CP102290">
    <property type="protein sequence ID" value="UWP60033.1"/>
    <property type="molecule type" value="Genomic_DNA"/>
</dbReference>
<name>A0ABY5VKH9_9FIRM</name>
<keyword evidence="2" id="KW-1185">Reference proteome</keyword>
<organism evidence="1 2">
    <name type="scientific">Ruminococcus gauvreauii</name>
    <dbReference type="NCBI Taxonomy" id="438033"/>
    <lineage>
        <taxon>Bacteria</taxon>
        <taxon>Bacillati</taxon>
        <taxon>Bacillota</taxon>
        <taxon>Clostridia</taxon>
        <taxon>Eubacteriales</taxon>
        <taxon>Oscillospiraceae</taxon>
        <taxon>Ruminococcus</taxon>
    </lineage>
</organism>
<evidence type="ECO:0000313" key="2">
    <source>
        <dbReference type="Proteomes" id="UP001060164"/>
    </source>
</evidence>